<proteinExistence type="predicted"/>
<dbReference type="SMART" id="SM00855">
    <property type="entry name" value="PGAM"/>
    <property type="match status" value="1"/>
</dbReference>
<keyword evidence="2" id="KW-1185">Reference proteome</keyword>
<accession>C5RBZ6</accession>
<dbReference type="STRING" id="585506.HMPREF0877_1492"/>
<dbReference type="HOGENOM" id="CLU_033323_12_0_9"/>
<dbReference type="Gene3D" id="3.40.50.1240">
    <property type="entry name" value="Phosphoglycerate mutase-like"/>
    <property type="match status" value="1"/>
</dbReference>
<dbReference type="PANTHER" id="PTHR48100">
    <property type="entry name" value="BROAD-SPECIFICITY PHOSPHATASE YOR283W-RELATED"/>
    <property type="match status" value="1"/>
</dbReference>
<dbReference type="InterPro" id="IPR050275">
    <property type="entry name" value="PGM_Phosphatase"/>
</dbReference>
<evidence type="ECO:0000313" key="2">
    <source>
        <dbReference type="Proteomes" id="UP000004528"/>
    </source>
</evidence>
<dbReference type="InterPro" id="IPR029033">
    <property type="entry name" value="His_PPase_superfam"/>
</dbReference>
<dbReference type="GO" id="GO:0016791">
    <property type="term" value="F:phosphatase activity"/>
    <property type="evidence" value="ECO:0007669"/>
    <property type="project" value="TreeGrafter"/>
</dbReference>
<dbReference type="Pfam" id="PF00300">
    <property type="entry name" value="His_Phos_1"/>
    <property type="match status" value="1"/>
</dbReference>
<dbReference type="PANTHER" id="PTHR48100:SF44">
    <property type="entry name" value="PHOSPHATASE C1620.13-RELATED"/>
    <property type="match status" value="1"/>
</dbReference>
<reference evidence="1 2" key="1">
    <citation type="submission" date="2009-04" db="EMBL/GenBank/DDBJ databases">
        <authorList>
            <person name="Qin X."/>
            <person name="Bachman B."/>
            <person name="Battles P."/>
            <person name="Bell A."/>
            <person name="Bess C."/>
            <person name="Bickham C."/>
            <person name="Chaboub L."/>
            <person name="Chen D."/>
            <person name="Coyle M."/>
            <person name="Deiros D.R."/>
            <person name="Dinh H."/>
            <person name="Forbes L."/>
            <person name="Fowler G."/>
            <person name="Francisco L."/>
            <person name="Fu Q."/>
            <person name="Gubbala S."/>
            <person name="Hale W."/>
            <person name="Han Y."/>
            <person name="Hemphill L."/>
            <person name="Highlander S.K."/>
            <person name="Hirani K."/>
            <person name="Hogues M."/>
            <person name="Jackson L."/>
            <person name="Jakkamsetti A."/>
            <person name="Javaid M."/>
            <person name="Jiang H."/>
            <person name="Korchina V."/>
            <person name="Kovar C."/>
            <person name="Lara F."/>
            <person name="Lee S."/>
            <person name="Mata R."/>
            <person name="Mathew T."/>
            <person name="Moen C."/>
            <person name="Morales K."/>
            <person name="Munidasa M."/>
            <person name="Nazareth L."/>
            <person name="Ngo R."/>
            <person name="Nguyen L."/>
            <person name="Okwuonu G."/>
            <person name="Ongeri F."/>
            <person name="Patil S."/>
            <person name="Petrosino J."/>
            <person name="Pham C."/>
            <person name="Pham P."/>
            <person name="Pu L.-L."/>
            <person name="Puazo M."/>
            <person name="Raj R."/>
            <person name="Reid J."/>
            <person name="Rouhana J."/>
            <person name="Saada N."/>
            <person name="Shang Y."/>
            <person name="Simmons D."/>
            <person name="Thornton R."/>
            <person name="Warren J."/>
            <person name="Weissenberger G."/>
            <person name="Zhang J."/>
            <person name="Zhang L."/>
            <person name="Zhou C."/>
            <person name="Zhu D."/>
            <person name="Muzny D."/>
            <person name="Worley K."/>
            <person name="Gibbs R."/>
        </authorList>
    </citation>
    <scope>NUCLEOTIDE SEQUENCE [LARGE SCALE GENOMIC DNA]</scope>
    <source>
        <strain evidence="1 2">ATCC 33313</strain>
    </source>
</reference>
<organism evidence="1 2">
    <name type="scientific">Weissella paramesenteroides ATCC 33313</name>
    <dbReference type="NCBI Taxonomy" id="585506"/>
    <lineage>
        <taxon>Bacteria</taxon>
        <taxon>Bacillati</taxon>
        <taxon>Bacillota</taxon>
        <taxon>Bacilli</taxon>
        <taxon>Lactobacillales</taxon>
        <taxon>Lactobacillaceae</taxon>
        <taxon>Weissella</taxon>
    </lineage>
</organism>
<dbReference type="OrthoDB" id="2185101at2"/>
<name>C5RBZ6_WEIPA</name>
<sequence>MKIIDLVRHGEPDTSIHDDFLRPLTLTGIRQAEMVSSKLQKQPYTHIFASPLRRSVETVVPLAKKQNISVETNNLLVERKMPEWFDSSQKFTDYINHQWLDFKYYQAGGESLQHAQTRYISFIKDKCKDDEHIAIGSHGTVMSTIYELVHPGEGFEFWESLPYGSTLRLKVNHDAYIYAELV</sequence>
<evidence type="ECO:0000313" key="1">
    <source>
        <dbReference type="EMBL" id="EER74283.1"/>
    </source>
</evidence>
<dbReference type="AlphaFoldDB" id="C5RBZ6"/>
<protein>
    <submittedName>
        <fullName evidence="1">Phosphoglycerate mutase family protein</fullName>
    </submittedName>
</protein>
<dbReference type="eggNOG" id="COG0406">
    <property type="taxonomic scope" value="Bacteria"/>
</dbReference>
<dbReference type="InterPro" id="IPR013078">
    <property type="entry name" value="His_Pase_superF_clade-1"/>
</dbReference>
<dbReference type="Proteomes" id="UP000004528">
    <property type="component" value="Unassembled WGS sequence"/>
</dbReference>
<comment type="caution">
    <text evidence="1">The sequence shown here is derived from an EMBL/GenBank/DDBJ whole genome shotgun (WGS) entry which is preliminary data.</text>
</comment>
<gene>
    <name evidence="1" type="primary">yrgI</name>
    <name evidence="1" type="ORF">HMPREF0877_1492</name>
</gene>
<dbReference type="EMBL" id="ACKU01000029">
    <property type="protein sequence ID" value="EER74283.1"/>
    <property type="molecule type" value="Genomic_DNA"/>
</dbReference>
<dbReference type="SUPFAM" id="SSF53254">
    <property type="entry name" value="Phosphoglycerate mutase-like"/>
    <property type="match status" value="1"/>
</dbReference>
<dbReference type="RefSeq" id="WP_002827273.1">
    <property type="nucleotide sequence ID" value="NZ_GG697128.1"/>
</dbReference>
<dbReference type="GO" id="GO:0005829">
    <property type="term" value="C:cytosol"/>
    <property type="evidence" value="ECO:0007669"/>
    <property type="project" value="TreeGrafter"/>
</dbReference>
<dbReference type="CDD" id="cd07067">
    <property type="entry name" value="HP_PGM_like"/>
    <property type="match status" value="1"/>
</dbReference>